<sequence>MKLKAVQVTNFRSVEDSGKFNVGNMTCLVGKNEAGKTALLSALYGLNPYGTFRYDKTRDYPRRFVSDFDERHPEGRSMVVNTTWTLDDTDVAAVAAVLGDKTLTKPEIGLTRGIGYGGMEWSVPVDDAAALAFLMNKHGLDAVEREVLKGVDDAKAAAAAIAAQPQQSPRLQALLAVLTAFRDQRFSLAVIDLLAPRLPRFFLTSHFERMSGEVSINALAAAKAANTLNASDRIFVDFLAYAGTSVEELLASTRLEELKAKCEGASNKISDEIFEYWTQNDALAVKIDIAAGLPEDQPPMNAGNVAKAWITNRHHRASVPLSERSAGFVWFFSFLAQFKQLKKTTGNAIILLDEPGLTLHGRAQADLLRYIEERLLPNHQVIFTTHSPFMVPSDRLADVLIVEDVVHYDQRQRAKIEGTKVRDDVLMVGKDTLFPLQGALGYDLTQSLFVGKNTLLVEGPSDVLYLQALSSALTQSKRTGLDPRWTLCPGGGIDKIASFASLFGSNRLNMAVLCDIAIGDKKKIEGLRKHQLLQADHVFTIADFTEQEEGDVEDLFPHEKYAELLNEAYGLEPENKLTGERLQAADTRTQRVVKQAEAAFRVMPAHVDEFDHFTPSGWLIRNPAFLDAKDADTATLLDRAERLFKTFNALLENA</sequence>
<dbReference type="GO" id="GO:0004519">
    <property type="term" value="F:endonuclease activity"/>
    <property type="evidence" value="ECO:0007669"/>
    <property type="project" value="UniProtKB-KW"/>
</dbReference>
<dbReference type="AlphaFoldDB" id="A0AAW7MV51"/>
<evidence type="ECO:0000313" key="4">
    <source>
        <dbReference type="Proteomes" id="UP001172788"/>
    </source>
</evidence>
<name>A0AAW7MV51_9BURK</name>
<dbReference type="InterPro" id="IPR051396">
    <property type="entry name" value="Bact_Antivir_Def_Nuclease"/>
</dbReference>
<dbReference type="Proteomes" id="UP001172788">
    <property type="component" value="Unassembled WGS sequence"/>
</dbReference>
<protein>
    <submittedName>
        <fullName evidence="2">ATP-dependent endonuclease</fullName>
    </submittedName>
</protein>
<dbReference type="Gene3D" id="3.40.50.300">
    <property type="entry name" value="P-loop containing nucleotide triphosphate hydrolases"/>
    <property type="match status" value="2"/>
</dbReference>
<organism evidence="2 5">
    <name type="scientific">Pandoraea cepalis</name>
    <dbReference type="NCBI Taxonomy" id="2508294"/>
    <lineage>
        <taxon>Bacteria</taxon>
        <taxon>Pseudomonadati</taxon>
        <taxon>Pseudomonadota</taxon>
        <taxon>Betaproteobacteria</taxon>
        <taxon>Burkholderiales</taxon>
        <taxon>Burkholderiaceae</taxon>
        <taxon>Pandoraea</taxon>
    </lineage>
</organism>
<evidence type="ECO:0000313" key="5">
    <source>
        <dbReference type="Proteomes" id="UP001172791"/>
    </source>
</evidence>
<keyword evidence="2" id="KW-0540">Nuclease</keyword>
<accession>A0AAW7MV51</accession>
<dbReference type="InterPro" id="IPR027417">
    <property type="entry name" value="P-loop_NTPase"/>
</dbReference>
<dbReference type="EMBL" id="QAID01000039">
    <property type="protein sequence ID" value="MDN4578815.1"/>
    <property type="molecule type" value="Genomic_DNA"/>
</dbReference>
<evidence type="ECO:0000313" key="2">
    <source>
        <dbReference type="EMBL" id="MDN4576255.1"/>
    </source>
</evidence>
<dbReference type="SUPFAM" id="SSF52540">
    <property type="entry name" value="P-loop containing nucleoside triphosphate hydrolases"/>
    <property type="match status" value="1"/>
</dbReference>
<feature type="domain" description="Endonuclease GajA/Old nuclease/RecF-like AAA" evidence="1">
    <location>
        <begin position="1"/>
        <end position="44"/>
    </location>
</feature>
<comment type="caution">
    <text evidence="2">The sequence shown here is derived from an EMBL/GenBank/DDBJ whole genome shotgun (WGS) entry which is preliminary data.</text>
</comment>
<dbReference type="PANTHER" id="PTHR43581">
    <property type="entry name" value="ATP/GTP PHOSPHATASE"/>
    <property type="match status" value="1"/>
</dbReference>
<keyword evidence="4" id="KW-1185">Reference proteome</keyword>
<keyword evidence="2" id="KW-0255">Endonuclease</keyword>
<reference evidence="2" key="1">
    <citation type="submission" date="2018-04" db="EMBL/GenBank/DDBJ databases">
        <authorList>
            <person name="Jy Z."/>
        </authorList>
    </citation>
    <scope>NUCLEOTIDE SEQUENCE</scope>
    <source>
        <strain evidence="3">AS13</strain>
        <strain evidence="2">LA18</strain>
    </source>
</reference>
<evidence type="ECO:0000313" key="3">
    <source>
        <dbReference type="EMBL" id="MDN4578815.1"/>
    </source>
</evidence>
<dbReference type="InterPro" id="IPR041685">
    <property type="entry name" value="AAA_GajA/Old/RecF-like"/>
</dbReference>
<keyword evidence="2" id="KW-0378">Hydrolase</keyword>
<dbReference type="EMBL" id="QAIC01000042">
    <property type="protein sequence ID" value="MDN4576255.1"/>
    <property type="molecule type" value="Genomic_DNA"/>
</dbReference>
<dbReference type="PANTHER" id="PTHR43581:SF4">
    <property type="entry name" value="ATP_GTP PHOSPHATASE"/>
    <property type="match status" value="1"/>
</dbReference>
<feature type="domain" description="Endonuclease GajA/Old nuclease/RecF-like AAA" evidence="1">
    <location>
        <begin position="246"/>
        <end position="391"/>
    </location>
</feature>
<evidence type="ECO:0000259" key="1">
    <source>
        <dbReference type="Pfam" id="PF13175"/>
    </source>
</evidence>
<gene>
    <name evidence="2" type="ORF">DBA34_23670</name>
    <name evidence="3" type="ORF">DBB29_11880</name>
</gene>
<dbReference type="Proteomes" id="UP001172791">
    <property type="component" value="Unassembled WGS sequence"/>
</dbReference>
<dbReference type="Pfam" id="PF13175">
    <property type="entry name" value="AAA_15"/>
    <property type="match status" value="2"/>
</dbReference>
<proteinExistence type="predicted"/>
<dbReference type="RefSeq" id="WP_301236713.1">
    <property type="nucleotide sequence ID" value="NZ_QAIC01000042.1"/>
</dbReference>